<dbReference type="EMBL" id="SRLO01002214">
    <property type="protein sequence ID" value="TNN33530.1"/>
    <property type="molecule type" value="Genomic_DNA"/>
</dbReference>
<evidence type="ECO:0000313" key="1">
    <source>
        <dbReference type="EMBL" id="TNN33530.1"/>
    </source>
</evidence>
<protein>
    <submittedName>
        <fullName evidence="1">Uncharacterized protein</fullName>
    </submittedName>
</protein>
<accession>A0A4Z2EY32</accession>
<keyword evidence="2" id="KW-1185">Reference proteome</keyword>
<comment type="caution">
    <text evidence="1">The sequence shown here is derived from an EMBL/GenBank/DDBJ whole genome shotgun (WGS) entry which is preliminary data.</text>
</comment>
<organism evidence="1 2">
    <name type="scientific">Liparis tanakae</name>
    <name type="common">Tanaka's snailfish</name>
    <dbReference type="NCBI Taxonomy" id="230148"/>
    <lineage>
        <taxon>Eukaryota</taxon>
        <taxon>Metazoa</taxon>
        <taxon>Chordata</taxon>
        <taxon>Craniata</taxon>
        <taxon>Vertebrata</taxon>
        <taxon>Euteleostomi</taxon>
        <taxon>Actinopterygii</taxon>
        <taxon>Neopterygii</taxon>
        <taxon>Teleostei</taxon>
        <taxon>Neoteleostei</taxon>
        <taxon>Acanthomorphata</taxon>
        <taxon>Eupercaria</taxon>
        <taxon>Perciformes</taxon>
        <taxon>Cottioidei</taxon>
        <taxon>Cottales</taxon>
        <taxon>Liparidae</taxon>
        <taxon>Liparis</taxon>
    </lineage>
</organism>
<evidence type="ECO:0000313" key="2">
    <source>
        <dbReference type="Proteomes" id="UP000314294"/>
    </source>
</evidence>
<proteinExistence type="predicted"/>
<dbReference type="AlphaFoldDB" id="A0A4Z2EY32"/>
<reference evidence="1 2" key="1">
    <citation type="submission" date="2019-03" db="EMBL/GenBank/DDBJ databases">
        <title>First draft genome of Liparis tanakae, snailfish: a comprehensive survey of snailfish specific genes.</title>
        <authorList>
            <person name="Kim W."/>
            <person name="Song I."/>
            <person name="Jeong J.-H."/>
            <person name="Kim D."/>
            <person name="Kim S."/>
            <person name="Ryu S."/>
            <person name="Song J.Y."/>
            <person name="Lee S.K."/>
        </authorList>
    </citation>
    <scope>NUCLEOTIDE SEQUENCE [LARGE SCALE GENOMIC DNA]</scope>
    <source>
        <tissue evidence="1">Muscle</tissue>
    </source>
</reference>
<sequence>MMGLARGKWVKGCEGKDQSSVKATWRREGSLRNKLFLNSENWAAPSAGNATVLLARRGVA</sequence>
<gene>
    <name evidence="1" type="ORF">EYF80_056309</name>
</gene>
<dbReference type="Proteomes" id="UP000314294">
    <property type="component" value="Unassembled WGS sequence"/>
</dbReference>
<name>A0A4Z2EY32_9TELE</name>